<dbReference type="Gene3D" id="3.30.40.10">
    <property type="entry name" value="Zinc/RING finger domain, C3HC4 (zinc finger)"/>
    <property type="match status" value="2"/>
</dbReference>
<comment type="caution">
    <text evidence="6">The sequence shown here is derived from an EMBL/GenBank/DDBJ whole genome shotgun (WGS) entry which is preliminary data.</text>
</comment>
<keyword evidence="2 4" id="KW-0863">Zinc-finger</keyword>
<dbReference type="InterPro" id="IPR000048">
    <property type="entry name" value="IQ_motif_EF-hand-BS"/>
</dbReference>
<dbReference type="CDD" id="cd16678">
    <property type="entry name" value="RING-H2_RNF32_rpt2"/>
    <property type="match status" value="1"/>
</dbReference>
<dbReference type="OrthoDB" id="8062037at2759"/>
<name>A0A8T2PGW9_9TELE</name>
<dbReference type="GO" id="GO:0008270">
    <property type="term" value="F:zinc ion binding"/>
    <property type="evidence" value="ECO:0007669"/>
    <property type="project" value="UniProtKB-KW"/>
</dbReference>
<evidence type="ECO:0000256" key="2">
    <source>
        <dbReference type="ARBA" id="ARBA00022771"/>
    </source>
</evidence>
<dbReference type="SMART" id="SM00184">
    <property type="entry name" value="RING"/>
    <property type="match status" value="2"/>
</dbReference>
<dbReference type="PROSITE" id="PS50096">
    <property type="entry name" value="IQ"/>
    <property type="match status" value="1"/>
</dbReference>
<gene>
    <name evidence="6" type="ORF">JZ751_004057</name>
</gene>
<evidence type="ECO:0000256" key="1">
    <source>
        <dbReference type="ARBA" id="ARBA00022723"/>
    </source>
</evidence>
<organism evidence="6 7">
    <name type="scientific">Albula glossodonta</name>
    <name type="common">roundjaw bonefish</name>
    <dbReference type="NCBI Taxonomy" id="121402"/>
    <lineage>
        <taxon>Eukaryota</taxon>
        <taxon>Metazoa</taxon>
        <taxon>Chordata</taxon>
        <taxon>Craniata</taxon>
        <taxon>Vertebrata</taxon>
        <taxon>Euteleostomi</taxon>
        <taxon>Actinopterygii</taxon>
        <taxon>Neopterygii</taxon>
        <taxon>Teleostei</taxon>
        <taxon>Albuliformes</taxon>
        <taxon>Albulidae</taxon>
        <taxon>Albula</taxon>
    </lineage>
</organism>
<dbReference type="SMART" id="SM00015">
    <property type="entry name" value="IQ"/>
    <property type="match status" value="1"/>
</dbReference>
<dbReference type="InterPro" id="IPR013083">
    <property type="entry name" value="Znf_RING/FYVE/PHD"/>
</dbReference>
<dbReference type="EMBL" id="JAFBMS010000012">
    <property type="protein sequence ID" value="KAG9348037.1"/>
    <property type="molecule type" value="Genomic_DNA"/>
</dbReference>
<evidence type="ECO:0000313" key="7">
    <source>
        <dbReference type="Proteomes" id="UP000824540"/>
    </source>
</evidence>
<protein>
    <recommendedName>
        <fullName evidence="5">RING-type domain-containing protein</fullName>
    </recommendedName>
</protein>
<dbReference type="CDD" id="cd16677">
    <property type="entry name" value="RING-H2_RNF32_rpt1"/>
    <property type="match status" value="1"/>
</dbReference>
<feature type="domain" description="RING-type" evidence="5">
    <location>
        <begin position="283"/>
        <end position="339"/>
    </location>
</feature>
<accession>A0A8T2PGW9</accession>
<dbReference type="InterPro" id="IPR042862">
    <property type="entry name" value="RNF32"/>
</dbReference>
<evidence type="ECO:0000256" key="4">
    <source>
        <dbReference type="PROSITE-ProRule" id="PRU00175"/>
    </source>
</evidence>
<evidence type="ECO:0000259" key="5">
    <source>
        <dbReference type="PROSITE" id="PS50089"/>
    </source>
</evidence>
<dbReference type="PANTHER" id="PTHR14991:SF0">
    <property type="entry name" value="RING FINGER PROTEIN 32"/>
    <property type="match status" value="1"/>
</dbReference>
<evidence type="ECO:0000313" key="6">
    <source>
        <dbReference type="EMBL" id="KAG9348037.1"/>
    </source>
</evidence>
<dbReference type="Proteomes" id="UP000824540">
    <property type="component" value="Unassembled WGS sequence"/>
</dbReference>
<sequence>MMGLIAGSYFSPAVLATLPEPRQTDFRYDLATAHGYSKRAQTLKSAVLGPGKDFFTTRCLDSRRTPSLSNYVNTSLTEHNAAQRLGLVDAPPMPLTAQEWRRVKTRSVDEGDSSQPCVICREEFRLQPQVLLSCSHVFHKVCLQAFEKFSGRKSCPMCRKEQYETRVIHDGARLYREKCAVRIQAYWRGYVIRKWYTQIKKTVPPKDKQLRRKFYEKKFQELNDSLVRSCDNNVDEFLSTIDCVLASSRNVFHQFEKLQSSEIKEVDWENIQEKAVKRETQDCPICLTPLCVASLGTRAKEEERRRVFLLSCSHLFHCCCLEAFEHFCIEGQPVCPLCRSLYHKRLI</sequence>
<keyword evidence="1" id="KW-0479">Metal-binding</keyword>
<dbReference type="SUPFAM" id="SSF57850">
    <property type="entry name" value="RING/U-box"/>
    <property type="match status" value="2"/>
</dbReference>
<dbReference type="PROSITE" id="PS50089">
    <property type="entry name" value="ZF_RING_2"/>
    <property type="match status" value="2"/>
</dbReference>
<dbReference type="Pfam" id="PF13639">
    <property type="entry name" value="zf-RING_2"/>
    <property type="match status" value="1"/>
</dbReference>
<keyword evidence="3" id="KW-0862">Zinc</keyword>
<dbReference type="Pfam" id="PF00612">
    <property type="entry name" value="IQ"/>
    <property type="match status" value="1"/>
</dbReference>
<dbReference type="PANTHER" id="PTHR14991">
    <property type="entry name" value="RING FINGER PROTEIN 32"/>
    <property type="match status" value="1"/>
</dbReference>
<keyword evidence="7" id="KW-1185">Reference proteome</keyword>
<dbReference type="InterPro" id="IPR001841">
    <property type="entry name" value="Znf_RING"/>
</dbReference>
<feature type="domain" description="RING-type" evidence="5">
    <location>
        <begin position="117"/>
        <end position="159"/>
    </location>
</feature>
<dbReference type="AlphaFoldDB" id="A0A8T2PGW9"/>
<reference evidence="6" key="1">
    <citation type="thesis" date="2021" institute="BYU ScholarsArchive" country="Provo, UT, USA">
        <title>Applications of and Algorithms for Genome Assembly and Genomic Analyses with an Emphasis on Marine Teleosts.</title>
        <authorList>
            <person name="Pickett B.D."/>
        </authorList>
    </citation>
    <scope>NUCLEOTIDE SEQUENCE</scope>
    <source>
        <strain evidence="6">HI-2016</strain>
    </source>
</reference>
<dbReference type="Gene3D" id="1.20.5.190">
    <property type="match status" value="1"/>
</dbReference>
<dbReference type="CDD" id="cd23767">
    <property type="entry name" value="IQCD"/>
    <property type="match status" value="1"/>
</dbReference>
<evidence type="ECO:0000256" key="3">
    <source>
        <dbReference type="ARBA" id="ARBA00022833"/>
    </source>
</evidence>
<proteinExistence type="predicted"/>